<sequence length="444" mass="51533">MYTSKLDIHELGELVRRIRKEKGFRLEDLADDKISPATISNIERGVPHVSPQKAMYLLEKLKIEPEEIPKLILGEKEKLEKDHFYIQMADLKRESGDPEGALQDLKDLKYPDDHPLAPMASYVNGKCHRDLKKWTKAERCFNTGIRLSSQLPESTNIHAVCLAELGLCRYLQNDLNDALKYTENAIQVFDRNGDRKDAWYLLQSNKGLYLERMGRVGEAWRVVEDNWDERDQMENVWDKLTFYWLRSELSYRMGMLEDAIRCAREGLELARINKIYHAIFTLSTVLGSTYIKLGELVQAEQSFQTALDFQPKIDNKKTVTVAYIRLGMLYKMKNQIGEALDALQNGIENSREHNDAPRLTYALLVLGDLHQSSGKQEEAIAAYQDALSLAQTHQYKKREHRALYSLARCYKDSNEQEFQKCMVNMYLVQTELRQAEEDFFDEVE</sequence>
<keyword evidence="1" id="KW-0677">Repeat</keyword>
<evidence type="ECO:0000256" key="3">
    <source>
        <dbReference type="PROSITE-ProRule" id="PRU00339"/>
    </source>
</evidence>
<dbReference type="EMBL" id="QBKR01000044">
    <property type="protein sequence ID" value="PTX48721.1"/>
    <property type="molecule type" value="Genomic_DNA"/>
</dbReference>
<dbReference type="AlphaFoldDB" id="A0A2T6AY28"/>
<dbReference type="OrthoDB" id="9781521at2"/>
<dbReference type="SUPFAM" id="SSF48452">
    <property type="entry name" value="TPR-like"/>
    <property type="match status" value="2"/>
</dbReference>
<dbReference type="PANTHER" id="PTHR44943">
    <property type="entry name" value="CELLULOSE SYNTHASE OPERON PROTEIN C"/>
    <property type="match status" value="1"/>
</dbReference>
<feature type="domain" description="HTH cro/C1-type" evidence="4">
    <location>
        <begin position="15"/>
        <end position="68"/>
    </location>
</feature>
<name>A0A2T6AY28_9BACL</name>
<dbReference type="PROSITE" id="PS50943">
    <property type="entry name" value="HTH_CROC1"/>
    <property type="match status" value="1"/>
</dbReference>
<dbReference type="SMART" id="SM00028">
    <property type="entry name" value="TPR"/>
    <property type="match status" value="6"/>
</dbReference>
<dbReference type="Pfam" id="PF01381">
    <property type="entry name" value="HTH_3"/>
    <property type="match status" value="1"/>
</dbReference>
<dbReference type="SUPFAM" id="SSF47413">
    <property type="entry name" value="lambda repressor-like DNA-binding domains"/>
    <property type="match status" value="1"/>
</dbReference>
<evidence type="ECO:0000313" key="5">
    <source>
        <dbReference type="EMBL" id="PTX48721.1"/>
    </source>
</evidence>
<keyword evidence="2 3" id="KW-0802">TPR repeat</keyword>
<dbReference type="RefSeq" id="WP_108026644.1">
    <property type="nucleotide sequence ID" value="NZ_QBKR01000044.1"/>
</dbReference>
<protein>
    <submittedName>
        <fullName evidence="5">Anaphase-promoting complex subunit 5</fullName>
    </submittedName>
</protein>
<dbReference type="InterPro" id="IPR010982">
    <property type="entry name" value="Lambda_DNA-bd_dom_sf"/>
</dbReference>
<dbReference type="Proteomes" id="UP000244240">
    <property type="component" value="Unassembled WGS sequence"/>
</dbReference>
<dbReference type="InterPro" id="IPR019734">
    <property type="entry name" value="TPR_rpt"/>
</dbReference>
<organism evidence="5 6">
    <name type="scientific">Melghirimyces profundicolus</name>
    <dbReference type="NCBI Taxonomy" id="1242148"/>
    <lineage>
        <taxon>Bacteria</taxon>
        <taxon>Bacillati</taxon>
        <taxon>Bacillota</taxon>
        <taxon>Bacilli</taxon>
        <taxon>Bacillales</taxon>
        <taxon>Thermoactinomycetaceae</taxon>
        <taxon>Melghirimyces</taxon>
    </lineage>
</organism>
<dbReference type="PANTHER" id="PTHR44943:SF4">
    <property type="entry name" value="TPR REPEAT-CONTAINING PROTEIN MJ0798"/>
    <property type="match status" value="1"/>
</dbReference>
<comment type="caution">
    <text evidence="5">The sequence shown here is derived from an EMBL/GenBank/DDBJ whole genome shotgun (WGS) entry which is preliminary data.</text>
</comment>
<evidence type="ECO:0000259" key="4">
    <source>
        <dbReference type="PROSITE" id="PS50943"/>
    </source>
</evidence>
<feature type="repeat" description="TPR" evidence="3">
    <location>
        <begin position="320"/>
        <end position="353"/>
    </location>
</feature>
<gene>
    <name evidence="5" type="ORF">C8P63_14413</name>
</gene>
<evidence type="ECO:0000256" key="2">
    <source>
        <dbReference type="ARBA" id="ARBA00022803"/>
    </source>
</evidence>
<dbReference type="SMART" id="SM00530">
    <property type="entry name" value="HTH_XRE"/>
    <property type="match status" value="1"/>
</dbReference>
<evidence type="ECO:0000313" key="6">
    <source>
        <dbReference type="Proteomes" id="UP000244240"/>
    </source>
</evidence>
<dbReference type="CDD" id="cd00093">
    <property type="entry name" value="HTH_XRE"/>
    <property type="match status" value="1"/>
</dbReference>
<dbReference type="InterPro" id="IPR051685">
    <property type="entry name" value="Ycf3/AcsC/BcsC/TPR_MFPF"/>
</dbReference>
<accession>A0A2T6AY28</accession>
<proteinExistence type="predicted"/>
<dbReference type="InterPro" id="IPR041617">
    <property type="entry name" value="TPR_MalT"/>
</dbReference>
<reference evidence="5 6" key="1">
    <citation type="submission" date="2018-04" db="EMBL/GenBank/DDBJ databases">
        <title>Genomic Encyclopedia of Archaeal and Bacterial Type Strains, Phase II (KMG-II): from individual species to whole genera.</title>
        <authorList>
            <person name="Goeker M."/>
        </authorList>
    </citation>
    <scope>NUCLEOTIDE SEQUENCE [LARGE SCALE GENOMIC DNA]</scope>
    <source>
        <strain evidence="5 6">DSM 45787</strain>
    </source>
</reference>
<keyword evidence="6" id="KW-1185">Reference proteome</keyword>
<evidence type="ECO:0000256" key="1">
    <source>
        <dbReference type="ARBA" id="ARBA00022737"/>
    </source>
</evidence>
<dbReference type="InterPro" id="IPR001387">
    <property type="entry name" value="Cro/C1-type_HTH"/>
</dbReference>
<dbReference type="InterPro" id="IPR011990">
    <property type="entry name" value="TPR-like_helical_dom_sf"/>
</dbReference>
<dbReference type="Pfam" id="PF17874">
    <property type="entry name" value="TPR_MalT"/>
    <property type="match status" value="1"/>
</dbReference>
<feature type="repeat" description="TPR" evidence="3">
    <location>
        <begin position="360"/>
        <end position="393"/>
    </location>
</feature>
<dbReference type="GO" id="GO:0003677">
    <property type="term" value="F:DNA binding"/>
    <property type="evidence" value="ECO:0007669"/>
    <property type="project" value="InterPro"/>
</dbReference>
<feature type="repeat" description="TPR" evidence="3">
    <location>
        <begin position="280"/>
        <end position="313"/>
    </location>
</feature>
<dbReference type="Gene3D" id="1.10.260.40">
    <property type="entry name" value="lambda repressor-like DNA-binding domains"/>
    <property type="match status" value="1"/>
</dbReference>
<dbReference type="PROSITE" id="PS50005">
    <property type="entry name" value="TPR"/>
    <property type="match status" value="3"/>
</dbReference>
<dbReference type="Gene3D" id="1.25.40.10">
    <property type="entry name" value="Tetratricopeptide repeat domain"/>
    <property type="match status" value="2"/>
</dbReference>